<organism evidence="1 2">
    <name type="scientific">Dibothriocephalus latus</name>
    <name type="common">Fish tapeworm</name>
    <name type="synonym">Diphyllobothrium latum</name>
    <dbReference type="NCBI Taxonomy" id="60516"/>
    <lineage>
        <taxon>Eukaryota</taxon>
        <taxon>Metazoa</taxon>
        <taxon>Spiralia</taxon>
        <taxon>Lophotrochozoa</taxon>
        <taxon>Platyhelminthes</taxon>
        <taxon>Cestoda</taxon>
        <taxon>Eucestoda</taxon>
        <taxon>Diphyllobothriidea</taxon>
        <taxon>Diphyllobothriidae</taxon>
        <taxon>Dibothriocephalus</taxon>
    </lineage>
</organism>
<name>A0A3P7N829_DIBLA</name>
<dbReference type="Proteomes" id="UP000281553">
    <property type="component" value="Unassembled WGS sequence"/>
</dbReference>
<keyword evidence="2" id="KW-1185">Reference proteome</keyword>
<protein>
    <submittedName>
        <fullName evidence="1">Uncharacterized protein</fullName>
    </submittedName>
</protein>
<evidence type="ECO:0000313" key="2">
    <source>
        <dbReference type="Proteomes" id="UP000281553"/>
    </source>
</evidence>
<gene>
    <name evidence="1" type="ORF">DILT_LOCUS15003</name>
</gene>
<accession>A0A3P7N829</accession>
<reference evidence="1 2" key="1">
    <citation type="submission" date="2018-11" db="EMBL/GenBank/DDBJ databases">
        <authorList>
            <consortium name="Pathogen Informatics"/>
        </authorList>
    </citation>
    <scope>NUCLEOTIDE SEQUENCE [LARGE SCALE GENOMIC DNA]</scope>
</reference>
<dbReference type="AlphaFoldDB" id="A0A3P7N829"/>
<proteinExistence type="predicted"/>
<dbReference type="EMBL" id="UYRU01076839">
    <property type="protein sequence ID" value="VDN27411.1"/>
    <property type="molecule type" value="Genomic_DNA"/>
</dbReference>
<sequence length="55" mass="6371">MIDPDSMAVKCIASLMVTSTLRERDYRDHDHSVLNYVVDFVLNCALDNDHCLNDW</sequence>
<evidence type="ECO:0000313" key="1">
    <source>
        <dbReference type="EMBL" id="VDN27411.1"/>
    </source>
</evidence>